<accession>A0A5C5VS90</accession>
<keyword evidence="2" id="KW-0479">Metal-binding</keyword>
<evidence type="ECO:0000313" key="8">
    <source>
        <dbReference type="Proteomes" id="UP000317243"/>
    </source>
</evidence>
<dbReference type="SUPFAM" id="SSF53649">
    <property type="entry name" value="Alkaline phosphatase-like"/>
    <property type="match status" value="1"/>
</dbReference>
<protein>
    <submittedName>
        <fullName evidence="7">Arylsulfatase</fullName>
        <ecNumber evidence="7">3.1.6.1</ecNumber>
    </submittedName>
</protein>
<dbReference type="EC" id="3.1.6.1" evidence="7"/>
<feature type="region of interest" description="Disordered" evidence="5">
    <location>
        <begin position="460"/>
        <end position="484"/>
    </location>
</feature>
<dbReference type="PROSITE" id="PS00149">
    <property type="entry name" value="SULFATASE_2"/>
    <property type="match status" value="1"/>
</dbReference>
<dbReference type="Gene3D" id="3.40.720.10">
    <property type="entry name" value="Alkaline Phosphatase, subunit A"/>
    <property type="match status" value="1"/>
</dbReference>
<dbReference type="EMBL" id="SIHI01000044">
    <property type="protein sequence ID" value="TWT41474.1"/>
    <property type="molecule type" value="Genomic_DNA"/>
</dbReference>
<proteinExistence type="inferred from homology"/>
<sequence length="484" mass="55167">MRDFPTSSATDWKSTFRSCLNSISAVFIGLVLFTVEAYSEELNASSAVQSRPNVILILADDMALGDLSCLNENRTKTPNLDRLKEESVWFSQAYSGSPVCASARAALLTGRYPHRTGVVTLNMVKYPELTRLRLDETTMADVFRQSGYRTALIGKWHLGLGSEYHPLNRGFDVFEGFSGHLYVSDYFNYKLQIQNETEHFEDRYLTDDFTDRAIDFVTRNAERPFFLHLAHYAPHRPLGAPEEKIEYFTKKGFDQQTATVYAMIEVLDDGIGRLLDQLDTLGIRDQTLILFASDNGPDPVIAERFNLNLRGTKYMVSEGGIHVPLMVNWEKTFAPHVIDRPVHFTDVLPTLIEVCHLDDTPTNRLDGVSFASSLTSETRAERNSPMFWQWNRTKPRYSHNASIREGNWKLVRPFVTRNVPKRDSSEPAELFNLEKDPFESNDLSASEPELTKRLLQQLQDWSDDVESSRTRPQTDSSKSSLPQN</sequence>
<dbReference type="Gene3D" id="3.30.1120.10">
    <property type="match status" value="1"/>
</dbReference>
<keyword evidence="8" id="KW-1185">Reference proteome</keyword>
<dbReference type="RefSeq" id="WP_146512111.1">
    <property type="nucleotide sequence ID" value="NZ_SIHI01000044.1"/>
</dbReference>
<comment type="caution">
    <text evidence="7">The sequence shown here is derived from an EMBL/GenBank/DDBJ whole genome shotgun (WGS) entry which is preliminary data.</text>
</comment>
<dbReference type="AlphaFoldDB" id="A0A5C5VS90"/>
<dbReference type="InterPro" id="IPR017850">
    <property type="entry name" value="Alkaline_phosphatase_core_sf"/>
</dbReference>
<dbReference type="PANTHER" id="PTHR42693:SF53">
    <property type="entry name" value="ENDO-4-O-SULFATASE"/>
    <property type="match status" value="1"/>
</dbReference>
<dbReference type="OrthoDB" id="9777306at2"/>
<dbReference type="InterPro" id="IPR024607">
    <property type="entry name" value="Sulfatase_CS"/>
</dbReference>
<evidence type="ECO:0000256" key="5">
    <source>
        <dbReference type="SAM" id="MobiDB-lite"/>
    </source>
</evidence>
<dbReference type="GO" id="GO:0046872">
    <property type="term" value="F:metal ion binding"/>
    <property type="evidence" value="ECO:0007669"/>
    <property type="project" value="UniProtKB-KW"/>
</dbReference>
<reference evidence="7 8" key="1">
    <citation type="submission" date="2019-02" db="EMBL/GenBank/DDBJ databases">
        <title>Deep-cultivation of Planctomycetes and their phenomic and genomic characterization uncovers novel biology.</title>
        <authorList>
            <person name="Wiegand S."/>
            <person name="Jogler M."/>
            <person name="Boedeker C."/>
            <person name="Pinto D."/>
            <person name="Vollmers J."/>
            <person name="Rivas-Marin E."/>
            <person name="Kohn T."/>
            <person name="Peeters S.H."/>
            <person name="Heuer A."/>
            <person name="Rast P."/>
            <person name="Oberbeckmann S."/>
            <person name="Bunk B."/>
            <person name="Jeske O."/>
            <person name="Meyerdierks A."/>
            <person name="Storesund J.E."/>
            <person name="Kallscheuer N."/>
            <person name="Luecker S."/>
            <person name="Lage O.M."/>
            <person name="Pohl T."/>
            <person name="Merkel B.J."/>
            <person name="Hornburger P."/>
            <person name="Mueller R.-W."/>
            <person name="Bruemmer F."/>
            <person name="Labrenz M."/>
            <person name="Spormann A.M."/>
            <person name="Op Den Camp H."/>
            <person name="Overmann J."/>
            <person name="Amann R."/>
            <person name="Jetten M.S.M."/>
            <person name="Mascher T."/>
            <person name="Medema M.H."/>
            <person name="Devos D.P."/>
            <person name="Kaster A.-K."/>
            <person name="Ovreas L."/>
            <person name="Rohde M."/>
            <person name="Galperin M.Y."/>
            <person name="Jogler C."/>
        </authorList>
    </citation>
    <scope>NUCLEOTIDE SEQUENCE [LARGE SCALE GENOMIC DNA]</scope>
    <source>
        <strain evidence="7 8">KOR42</strain>
    </source>
</reference>
<dbReference type="Proteomes" id="UP000317243">
    <property type="component" value="Unassembled WGS sequence"/>
</dbReference>
<evidence type="ECO:0000256" key="2">
    <source>
        <dbReference type="ARBA" id="ARBA00022723"/>
    </source>
</evidence>
<dbReference type="InterPro" id="IPR000917">
    <property type="entry name" value="Sulfatase_N"/>
</dbReference>
<evidence type="ECO:0000259" key="6">
    <source>
        <dbReference type="Pfam" id="PF00884"/>
    </source>
</evidence>
<evidence type="ECO:0000256" key="1">
    <source>
        <dbReference type="ARBA" id="ARBA00008779"/>
    </source>
</evidence>
<evidence type="ECO:0000256" key="3">
    <source>
        <dbReference type="ARBA" id="ARBA00022801"/>
    </source>
</evidence>
<comment type="similarity">
    <text evidence="1">Belongs to the sulfatase family.</text>
</comment>
<dbReference type="InterPro" id="IPR050738">
    <property type="entry name" value="Sulfatase"/>
</dbReference>
<dbReference type="PANTHER" id="PTHR42693">
    <property type="entry name" value="ARYLSULFATASE FAMILY MEMBER"/>
    <property type="match status" value="1"/>
</dbReference>
<evidence type="ECO:0000313" key="7">
    <source>
        <dbReference type="EMBL" id="TWT41474.1"/>
    </source>
</evidence>
<keyword evidence="3 7" id="KW-0378">Hydrolase</keyword>
<feature type="domain" description="Sulfatase N-terminal" evidence="6">
    <location>
        <begin position="52"/>
        <end position="354"/>
    </location>
</feature>
<dbReference type="Pfam" id="PF00884">
    <property type="entry name" value="Sulfatase"/>
    <property type="match status" value="1"/>
</dbReference>
<organism evidence="7 8">
    <name type="scientific">Thalassoglobus neptunius</name>
    <dbReference type="NCBI Taxonomy" id="1938619"/>
    <lineage>
        <taxon>Bacteria</taxon>
        <taxon>Pseudomonadati</taxon>
        <taxon>Planctomycetota</taxon>
        <taxon>Planctomycetia</taxon>
        <taxon>Planctomycetales</taxon>
        <taxon>Planctomycetaceae</taxon>
        <taxon>Thalassoglobus</taxon>
    </lineage>
</organism>
<gene>
    <name evidence="7" type="primary">atsA_65</name>
    <name evidence="7" type="ORF">KOR42_47870</name>
</gene>
<dbReference type="GO" id="GO:0004065">
    <property type="term" value="F:arylsulfatase activity"/>
    <property type="evidence" value="ECO:0007669"/>
    <property type="project" value="UniProtKB-EC"/>
</dbReference>
<keyword evidence="4" id="KW-0106">Calcium</keyword>
<evidence type="ECO:0000256" key="4">
    <source>
        <dbReference type="ARBA" id="ARBA00022837"/>
    </source>
</evidence>
<feature type="compositionally biased region" description="Polar residues" evidence="5">
    <location>
        <begin position="470"/>
        <end position="484"/>
    </location>
</feature>
<dbReference type="CDD" id="cd16146">
    <property type="entry name" value="ARS_like"/>
    <property type="match status" value="1"/>
</dbReference>
<name>A0A5C5VS90_9PLAN</name>